<protein>
    <submittedName>
        <fullName evidence="1">Uncharacterized protein</fullName>
    </submittedName>
</protein>
<reference evidence="1 2" key="1">
    <citation type="journal article" date="2006" name="Science">
        <title>Phytophthora genome sequences uncover evolutionary origins and mechanisms of pathogenesis.</title>
        <authorList>
            <person name="Tyler B.M."/>
            <person name="Tripathy S."/>
            <person name="Zhang X."/>
            <person name="Dehal P."/>
            <person name="Jiang R.H."/>
            <person name="Aerts A."/>
            <person name="Arredondo F.D."/>
            <person name="Baxter L."/>
            <person name="Bensasson D."/>
            <person name="Beynon J.L."/>
            <person name="Chapman J."/>
            <person name="Damasceno C.M."/>
            <person name="Dorrance A.E."/>
            <person name="Dou D."/>
            <person name="Dickerman A.W."/>
            <person name="Dubchak I.L."/>
            <person name="Garbelotto M."/>
            <person name="Gijzen M."/>
            <person name="Gordon S.G."/>
            <person name="Govers F."/>
            <person name="Grunwald N.J."/>
            <person name="Huang W."/>
            <person name="Ivors K.L."/>
            <person name="Jones R.W."/>
            <person name="Kamoun S."/>
            <person name="Krampis K."/>
            <person name="Lamour K.H."/>
            <person name="Lee M.K."/>
            <person name="McDonald W.H."/>
            <person name="Medina M."/>
            <person name="Meijer H.J."/>
            <person name="Nordberg E.K."/>
            <person name="Maclean D.J."/>
            <person name="Ospina-Giraldo M.D."/>
            <person name="Morris P.F."/>
            <person name="Phuntumart V."/>
            <person name="Putnam N.H."/>
            <person name="Rash S."/>
            <person name="Rose J.K."/>
            <person name="Sakihama Y."/>
            <person name="Salamov A.A."/>
            <person name="Savidor A."/>
            <person name="Scheuring C.F."/>
            <person name="Smith B.M."/>
            <person name="Sobral B.W."/>
            <person name="Terry A."/>
            <person name="Torto-Alalibo T.A."/>
            <person name="Win J."/>
            <person name="Xu Z."/>
            <person name="Zhang H."/>
            <person name="Grigoriev I.V."/>
            <person name="Rokhsar D.S."/>
            <person name="Boore J.L."/>
        </authorList>
    </citation>
    <scope>NUCLEOTIDE SEQUENCE [LARGE SCALE GENOMIC DNA]</scope>
    <source>
        <strain evidence="1 2">P6497</strain>
    </source>
</reference>
<dbReference type="STRING" id="1094619.G4ZPL4"/>
<dbReference type="KEGG" id="psoj:PHYSODRAFT_334518"/>
<dbReference type="RefSeq" id="XP_009530075.1">
    <property type="nucleotide sequence ID" value="XM_009531780.1"/>
</dbReference>
<sequence length="191" mass="20653">MVSENAASELKILASNLELYLDSKGFQNTSLDEVYLPQVSPPMVSLTRDISRMIVSAEVPTLAKPRPCDFNAAATGSGFTMGAAAFSSSGFMFGPATPKSQQEKTQELGEFELRLFFAITTHAVAPLLHSLCDVGDLARRMQEYVFCHPKVSGSKIHVFCESTAGKRKKYTKLVKHLSTAAAALKSTPSCV</sequence>
<dbReference type="GeneID" id="20646826"/>
<name>G4ZPL4_PHYSP</name>
<dbReference type="InParanoid" id="G4ZPL4"/>
<dbReference type="EMBL" id="JH159155">
    <property type="protein sequence ID" value="EGZ16326.1"/>
    <property type="molecule type" value="Genomic_DNA"/>
</dbReference>
<dbReference type="Proteomes" id="UP000002640">
    <property type="component" value="Unassembled WGS sequence"/>
</dbReference>
<keyword evidence="2" id="KW-1185">Reference proteome</keyword>
<proteinExistence type="predicted"/>
<dbReference type="AlphaFoldDB" id="G4ZPL4"/>
<evidence type="ECO:0000313" key="2">
    <source>
        <dbReference type="Proteomes" id="UP000002640"/>
    </source>
</evidence>
<gene>
    <name evidence="1" type="ORF">PHYSODRAFT_334518</name>
</gene>
<organism evidence="1 2">
    <name type="scientific">Phytophthora sojae (strain P6497)</name>
    <name type="common">Soybean stem and root rot agent</name>
    <name type="synonym">Phytophthora megasperma f. sp. glycines</name>
    <dbReference type="NCBI Taxonomy" id="1094619"/>
    <lineage>
        <taxon>Eukaryota</taxon>
        <taxon>Sar</taxon>
        <taxon>Stramenopiles</taxon>
        <taxon>Oomycota</taxon>
        <taxon>Peronosporomycetes</taxon>
        <taxon>Peronosporales</taxon>
        <taxon>Peronosporaceae</taxon>
        <taxon>Phytophthora</taxon>
    </lineage>
</organism>
<accession>G4ZPL4</accession>
<evidence type="ECO:0000313" key="1">
    <source>
        <dbReference type="EMBL" id="EGZ16326.1"/>
    </source>
</evidence>